<dbReference type="Proteomes" id="UP001430193">
    <property type="component" value="Unassembled WGS sequence"/>
</dbReference>
<evidence type="ECO:0000313" key="2">
    <source>
        <dbReference type="Proteomes" id="UP001430193"/>
    </source>
</evidence>
<reference evidence="1" key="1">
    <citation type="submission" date="2020-10" db="EMBL/GenBank/DDBJ databases">
        <title>Phylogeny of dyella-like bacteria.</title>
        <authorList>
            <person name="Fu J."/>
        </authorList>
    </citation>
    <scope>NUCLEOTIDE SEQUENCE</scope>
    <source>
        <strain evidence="1">DHON07</strain>
    </source>
</reference>
<accession>A0ABS2KDR4</accession>
<sequence length="158" mass="17760">MTISMGVMVGSANTDKYIHGLLLSADSSAKFYPDGFDFAGESSRASSFAEHLQRTTGDKTLVEDYSANQDGSLFLRIALHSRLTLGKVAEIKISSFGRLATLVDCLPHYEPKIVDALGQFEYRYIPFEKVDIPYDGEEPAFKGETWYCRYFSPWYISL</sequence>
<dbReference type="RefSeq" id="WP_204630544.1">
    <property type="nucleotide sequence ID" value="NZ_BSOC01000007.1"/>
</dbReference>
<keyword evidence="2" id="KW-1185">Reference proteome</keyword>
<gene>
    <name evidence="1" type="ORF">ISS99_05240</name>
</gene>
<organism evidence="1 2">
    <name type="scientific">Dyella mobilis</name>
    <dbReference type="NCBI Taxonomy" id="1849582"/>
    <lineage>
        <taxon>Bacteria</taxon>
        <taxon>Pseudomonadati</taxon>
        <taxon>Pseudomonadota</taxon>
        <taxon>Gammaproteobacteria</taxon>
        <taxon>Lysobacterales</taxon>
        <taxon>Rhodanobacteraceae</taxon>
        <taxon>Dyella</taxon>
    </lineage>
</organism>
<proteinExistence type="predicted"/>
<dbReference type="EMBL" id="JADIKF010000036">
    <property type="protein sequence ID" value="MBM7128922.1"/>
    <property type="molecule type" value="Genomic_DNA"/>
</dbReference>
<comment type="caution">
    <text evidence="1">The sequence shown here is derived from an EMBL/GenBank/DDBJ whole genome shotgun (WGS) entry which is preliminary data.</text>
</comment>
<evidence type="ECO:0000313" key="1">
    <source>
        <dbReference type="EMBL" id="MBM7128922.1"/>
    </source>
</evidence>
<name>A0ABS2KDR4_9GAMM</name>
<protein>
    <submittedName>
        <fullName evidence="1">Uncharacterized protein</fullName>
    </submittedName>
</protein>